<dbReference type="RefSeq" id="WP_106125267.1">
    <property type="nucleotide sequence ID" value="NZ_PVZG01000002.1"/>
</dbReference>
<comment type="subcellular location">
    <subcellularLocation>
        <location evidence="1">Cell membrane</location>
    </subcellularLocation>
</comment>
<evidence type="ECO:0000256" key="7">
    <source>
        <dbReference type="ARBA" id="ARBA00037904"/>
    </source>
</evidence>
<keyword evidence="5" id="KW-0472">Membrane</keyword>
<dbReference type="EMBL" id="PVZG01000002">
    <property type="protein sequence ID" value="PRY32049.1"/>
    <property type="molecule type" value="Genomic_DNA"/>
</dbReference>
<evidence type="ECO:0000256" key="9">
    <source>
        <dbReference type="ARBA" id="ARBA00040345"/>
    </source>
</evidence>
<comment type="caution">
    <text evidence="11">The sequence shown here is derived from an EMBL/GenBank/DDBJ whole genome shotgun (WGS) entry which is preliminary data.</text>
</comment>
<comment type="pathway">
    <text evidence="7">Carotenoid biosynthesis; staphyloxanthin biosynthesis; staphyloxanthin from farnesyl diphosphate: step 4/5.</text>
</comment>
<evidence type="ECO:0000256" key="8">
    <source>
        <dbReference type="ARBA" id="ARBA00038120"/>
    </source>
</evidence>
<dbReference type="PANTHER" id="PTHR43646:SF2">
    <property type="entry name" value="GLYCOSYLTRANSFERASE 2-LIKE DOMAIN-CONTAINING PROTEIN"/>
    <property type="match status" value="1"/>
</dbReference>
<protein>
    <recommendedName>
        <fullName evidence="9">4,4'-diaponeurosporenoate glycosyltransferase</fullName>
    </recommendedName>
</protein>
<comment type="function">
    <text evidence="6">Catalyzes the glycosylation of 4,4'-diaponeurosporenoate, i.e. the esterification of glucose at the C1'' position with the carboxyl group of 4,4'-diaponeurosporenic acid, to form glycosyl-4,4'-diaponeurosporenoate. This is a step in the biosynthesis of staphyloxanthin, an orange pigment present in most staphylococci strains.</text>
</comment>
<evidence type="ECO:0000256" key="1">
    <source>
        <dbReference type="ARBA" id="ARBA00004236"/>
    </source>
</evidence>
<dbReference type="SUPFAM" id="SSF53448">
    <property type="entry name" value="Nucleotide-diphospho-sugar transferases"/>
    <property type="match status" value="1"/>
</dbReference>
<dbReference type="InterPro" id="IPR029044">
    <property type="entry name" value="Nucleotide-diphossugar_trans"/>
</dbReference>
<dbReference type="Gene3D" id="3.90.550.10">
    <property type="entry name" value="Spore Coat Polysaccharide Biosynthesis Protein SpsA, Chain A"/>
    <property type="match status" value="1"/>
</dbReference>
<sequence>MRPSVVIASYNEEAVIGRCLDALLAGAGPGGLDITVVANGCTDGTAAVAAARPGVRVLERARPGKAAALNAGDAAARGFPRFYLDADIVVPPGGIAALAAALTTGGSPPLAVVPRRRLDLAGRPVPVRAFYAINGRLPAYDGALFGRGLIGVSAAGRARFAEFPDVIADDLFLDSQFAAAEKREVAAVEVAVGTPRRTRDLLRRLVRVRAGNAALRAGGPGQVRAAVRSSWLRDVVVPRPWLAPAAVCYVALTVGAALLARRRAGEVGWGRPSQAPMR</sequence>
<name>A0A2T0SF62_9ACTN</name>
<organism evidence="11 12">
    <name type="scientific">Pseudosporangium ferrugineum</name>
    <dbReference type="NCBI Taxonomy" id="439699"/>
    <lineage>
        <taxon>Bacteria</taxon>
        <taxon>Bacillati</taxon>
        <taxon>Actinomycetota</taxon>
        <taxon>Actinomycetes</taxon>
        <taxon>Micromonosporales</taxon>
        <taxon>Micromonosporaceae</taxon>
        <taxon>Pseudosporangium</taxon>
    </lineage>
</organism>
<dbReference type="OrthoDB" id="9802632at2"/>
<comment type="similarity">
    <text evidence="8">Belongs to the glycosyltransferase 2 family. CrtQ subfamily.</text>
</comment>
<reference evidence="11 12" key="1">
    <citation type="submission" date="2018-03" db="EMBL/GenBank/DDBJ databases">
        <title>Genomic Encyclopedia of Archaeal and Bacterial Type Strains, Phase II (KMG-II): from individual species to whole genera.</title>
        <authorList>
            <person name="Goeker M."/>
        </authorList>
    </citation>
    <scope>NUCLEOTIDE SEQUENCE [LARGE SCALE GENOMIC DNA]</scope>
    <source>
        <strain evidence="11 12">DSM 45348</strain>
    </source>
</reference>
<dbReference type="PANTHER" id="PTHR43646">
    <property type="entry name" value="GLYCOSYLTRANSFERASE"/>
    <property type="match status" value="1"/>
</dbReference>
<evidence type="ECO:0000256" key="4">
    <source>
        <dbReference type="ARBA" id="ARBA00022679"/>
    </source>
</evidence>
<evidence type="ECO:0000256" key="5">
    <source>
        <dbReference type="ARBA" id="ARBA00023136"/>
    </source>
</evidence>
<gene>
    <name evidence="11" type="ORF">CLV70_102260</name>
</gene>
<dbReference type="Proteomes" id="UP000239209">
    <property type="component" value="Unassembled WGS sequence"/>
</dbReference>
<keyword evidence="4 11" id="KW-0808">Transferase</keyword>
<dbReference type="InterPro" id="IPR001173">
    <property type="entry name" value="Glyco_trans_2-like"/>
</dbReference>
<evidence type="ECO:0000313" key="12">
    <source>
        <dbReference type="Proteomes" id="UP000239209"/>
    </source>
</evidence>
<dbReference type="GO" id="GO:0016757">
    <property type="term" value="F:glycosyltransferase activity"/>
    <property type="evidence" value="ECO:0007669"/>
    <property type="project" value="UniProtKB-KW"/>
</dbReference>
<feature type="domain" description="Glycosyltransferase 2-like" evidence="10">
    <location>
        <begin position="4"/>
        <end position="105"/>
    </location>
</feature>
<dbReference type="Pfam" id="PF00535">
    <property type="entry name" value="Glycos_transf_2"/>
    <property type="match status" value="1"/>
</dbReference>
<keyword evidence="12" id="KW-1185">Reference proteome</keyword>
<evidence type="ECO:0000256" key="6">
    <source>
        <dbReference type="ARBA" id="ARBA00037281"/>
    </source>
</evidence>
<evidence type="ECO:0000259" key="10">
    <source>
        <dbReference type="Pfam" id="PF00535"/>
    </source>
</evidence>
<proteinExistence type="inferred from homology"/>
<evidence type="ECO:0000256" key="2">
    <source>
        <dbReference type="ARBA" id="ARBA00022475"/>
    </source>
</evidence>
<keyword evidence="2" id="KW-1003">Cell membrane</keyword>
<keyword evidence="3" id="KW-0328">Glycosyltransferase</keyword>
<dbReference type="GO" id="GO:0005886">
    <property type="term" value="C:plasma membrane"/>
    <property type="evidence" value="ECO:0007669"/>
    <property type="project" value="UniProtKB-SubCell"/>
</dbReference>
<evidence type="ECO:0000313" key="11">
    <source>
        <dbReference type="EMBL" id="PRY32049.1"/>
    </source>
</evidence>
<dbReference type="AlphaFoldDB" id="A0A2T0SF62"/>
<evidence type="ECO:0000256" key="3">
    <source>
        <dbReference type="ARBA" id="ARBA00022676"/>
    </source>
</evidence>
<accession>A0A2T0SF62</accession>